<dbReference type="PANTHER" id="PTHR43394">
    <property type="entry name" value="ATP-DEPENDENT PERMEASE MDL1, MITOCHONDRIAL"/>
    <property type="match status" value="1"/>
</dbReference>
<evidence type="ECO:0000256" key="6">
    <source>
        <dbReference type="ARBA" id="ARBA00022840"/>
    </source>
</evidence>
<evidence type="ECO:0000259" key="12">
    <source>
        <dbReference type="PROSITE" id="PS50929"/>
    </source>
</evidence>
<dbReference type="GO" id="GO:0005886">
    <property type="term" value="C:plasma membrane"/>
    <property type="evidence" value="ECO:0007669"/>
    <property type="project" value="UniProtKB-SubCell"/>
</dbReference>
<dbReference type="Gene3D" id="1.20.1560.10">
    <property type="entry name" value="ABC transporter type 1, transmembrane domain"/>
    <property type="match status" value="1"/>
</dbReference>
<dbReference type="InterPro" id="IPR027417">
    <property type="entry name" value="P-loop_NTPase"/>
</dbReference>
<evidence type="ECO:0000256" key="10">
    <source>
        <dbReference type="SAM" id="Phobius"/>
    </source>
</evidence>
<keyword evidence="8 10" id="KW-0472">Membrane</keyword>
<dbReference type="Gene3D" id="3.40.50.300">
    <property type="entry name" value="P-loop containing nucleotide triphosphate hydrolases"/>
    <property type="match status" value="2"/>
</dbReference>
<dbReference type="GO" id="GO:0005743">
    <property type="term" value="C:mitochondrial inner membrane"/>
    <property type="evidence" value="ECO:0007669"/>
    <property type="project" value="TreeGrafter"/>
</dbReference>
<comment type="similarity">
    <text evidence="2">Belongs to the ABC transporter superfamily. ABCB family. Multidrug resistance exporter (TC 3.A.1.201) subfamily.</text>
</comment>
<feature type="transmembrane region" description="Helical" evidence="10">
    <location>
        <begin position="170"/>
        <end position="188"/>
    </location>
</feature>
<keyword evidence="7 10" id="KW-1133">Transmembrane helix</keyword>
<feature type="region of interest" description="Disordered" evidence="9">
    <location>
        <begin position="615"/>
        <end position="637"/>
    </location>
</feature>
<dbReference type="CDD" id="cd18577">
    <property type="entry name" value="ABC_6TM_Pgp_ABCB1_D1_like"/>
    <property type="match status" value="1"/>
</dbReference>
<dbReference type="STRING" id="109895.A0A507EBZ4"/>
<evidence type="ECO:0000256" key="5">
    <source>
        <dbReference type="ARBA" id="ARBA00022741"/>
    </source>
</evidence>
<dbReference type="SUPFAM" id="SSF52540">
    <property type="entry name" value="P-loop containing nucleoside triphosphate hydrolases"/>
    <property type="match status" value="2"/>
</dbReference>
<dbReference type="InterPro" id="IPR011527">
    <property type="entry name" value="ABC1_TM_dom"/>
</dbReference>
<evidence type="ECO:0000256" key="7">
    <source>
        <dbReference type="ARBA" id="ARBA00022989"/>
    </source>
</evidence>
<evidence type="ECO:0000256" key="1">
    <source>
        <dbReference type="ARBA" id="ARBA00004651"/>
    </source>
</evidence>
<evidence type="ECO:0000313" key="13">
    <source>
        <dbReference type="EMBL" id="TPX60728.1"/>
    </source>
</evidence>
<accession>A0A507EBZ4</accession>
<proteinExistence type="inferred from homology"/>
<dbReference type="Proteomes" id="UP000318582">
    <property type="component" value="Unassembled WGS sequence"/>
</dbReference>
<keyword evidence="3" id="KW-0813">Transport</keyword>
<evidence type="ECO:0000256" key="2">
    <source>
        <dbReference type="ARBA" id="ARBA00007577"/>
    </source>
</evidence>
<feature type="transmembrane region" description="Helical" evidence="10">
    <location>
        <begin position="194"/>
        <end position="216"/>
    </location>
</feature>
<evidence type="ECO:0000256" key="8">
    <source>
        <dbReference type="ARBA" id="ARBA00023136"/>
    </source>
</evidence>
<keyword evidence="5" id="KW-0547">Nucleotide-binding</keyword>
<feature type="compositionally biased region" description="Basic and acidic residues" evidence="9">
    <location>
        <begin position="616"/>
        <end position="635"/>
    </location>
</feature>
<feature type="domain" description="ABC transmembrane type-1" evidence="12">
    <location>
        <begin position="715"/>
        <end position="1002"/>
    </location>
</feature>
<feature type="transmembrane region" description="Helical" evidence="10">
    <location>
        <begin position="42"/>
        <end position="75"/>
    </location>
</feature>
<evidence type="ECO:0000256" key="4">
    <source>
        <dbReference type="ARBA" id="ARBA00022692"/>
    </source>
</evidence>
<dbReference type="SMART" id="SM00382">
    <property type="entry name" value="AAA"/>
    <property type="match status" value="2"/>
</dbReference>
<comment type="subcellular location">
    <subcellularLocation>
        <location evidence="1">Cell membrane</location>
        <topology evidence="1">Multi-pass membrane protein</topology>
    </subcellularLocation>
</comment>
<dbReference type="FunFam" id="3.40.50.300:FF:000251">
    <property type="entry name" value="ABC transporter B family member 19"/>
    <property type="match status" value="1"/>
</dbReference>
<dbReference type="Pfam" id="PF00664">
    <property type="entry name" value="ABC_membrane"/>
    <property type="match status" value="2"/>
</dbReference>
<keyword evidence="6" id="KW-0067">ATP-binding</keyword>
<organism evidence="13 14">
    <name type="scientific">Powellomyces hirtus</name>
    <dbReference type="NCBI Taxonomy" id="109895"/>
    <lineage>
        <taxon>Eukaryota</taxon>
        <taxon>Fungi</taxon>
        <taxon>Fungi incertae sedis</taxon>
        <taxon>Chytridiomycota</taxon>
        <taxon>Chytridiomycota incertae sedis</taxon>
        <taxon>Chytridiomycetes</taxon>
        <taxon>Spizellomycetales</taxon>
        <taxon>Powellomycetaceae</taxon>
        <taxon>Powellomyces</taxon>
    </lineage>
</organism>
<dbReference type="InterPro" id="IPR017871">
    <property type="entry name" value="ABC_transporter-like_CS"/>
</dbReference>
<dbReference type="InterPro" id="IPR003439">
    <property type="entry name" value="ABC_transporter-like_ATP-bd"/>
</dbReference>
<dbReference type="FunFam" id="1.20.1560.10:FF:000009">
    <property type="entry name" value="ABC transporter B family member 1"/>
    <property type="match status" value="1"/>
</dbReference>
<feature type="transmembrane region" description="Helical" evidence="10">
    <location>
        <begin position="758"/>
        <end position="781"/>
    </location>
</feature>
<dbReference type="FunFam" id="3.40.50.300:FF:000836">
    <property type="entry name" value="ABC transporter B family member 25"/>
    <property type="match status" value="1"/>
</dbReference>
<evidence type="ECO:0000256" key="9">
    <source>
        <dbReference type="SAM" id="MobiDB-lite"/>
    </source>
</evidence>
<dbReference type="GO" id="GO:0015421">
    <property type="term" value="F:ABC-type oligopeptide transporter activity"/>
    <property type="evidence" value="ECO:0007669"/>
    <property type="project" value="TreeGrafter"/>
</dbReference>
<sequence>MDSTTAAADVLEPPDNIKKTKAKPQQLQVPYYKLHRHADQTAWILMAFGTLAASAAGATRPLMTLVFAGVIDAFTAKTQNRMSDAEFDHELKAHVLYFVYLSIGMFITSYLQMVCFDLASARQTTVIRKLFLSSILRQNRTFFDTHNAGELSSRLTSDIELIQNGTGEKVGLFIQAGFTLVAAIAISVSQSWKVTLVLGCLFPFMGACSVICNRIAGKKGIASLKAYAQASNVVEETLSSIRTVMALNGQNRASQTFAKQLKPAKLLGVQRAKAQGLGVAGVQTCMYLAYSIAFFYGSYLITKGELTPGRLMAVYFALVIGTMRMSSVAPELAAFSNACSAASAVFELIDREPEDVGPLAKDVPLVRNVNTNGSITFENVTFAYPSRPSVKVLDNFSLEFEPGKTTALVGQSGSGKSTIVALLERWYEPSSGIIKIDGIPLRNHDLKSLRNSIGIVSQEPILFDLTIAENIALGAAEDSPPPTHEQIVAASTLANAHSFVMKMPLGYDTIVGERGALLSGGQKQRIAIARAVVRDPKILLMDEATSALDSSAERQVQEGLDRAASGRTVITVAHRLSTIRNAEKIVVMNQGLIVQVGDHKSLLEVHGPYKSLVEMQKVDSDDKTPSTEDEKRKYTDDDDAVVVIQSAPDAAADSQLPPLPATLKRLTSTISRASSGKKGHDIETASVAISEVDPRSDQFYQRLWKLHRPEARTVFLGMCGAVLSGAIFPVYAILYGYILQVFAITDLEEMRRQANGWAGAFLALAVCAGLGNYAVSALFGATSERVTTRLRQSAFDAMLQQEPGWFDREDNRTGTLVAQIATDTARVNVLVGSVMGTLLQLAVNLVGCLLVSFIVSWKTTVVIVAVIPMLIASGMMQMASLKGFGAKTQKAHAQAASVATQAIQNHATVISLGREKTFLDKYNHALKGPDKAAHSQAFVTGLGYAASNGLGFLANALAFYWGGTLFLRGEIGIREMFTVMIAIVFGSMASGRASGFVPDVAKAKHAAKALFTLLDRTTRINVHAAGLSIAPAPAPLSISFRDVSFAYPTRADHPVLKHLDLEIEHGTCVALVGPSGGGKSTVLALLERFYDPVSGSVCINDTPLTALQLEEWRSQIGYVGQEPVLFDATIRDNIAYGSLAAQRRAGTGPCPTSVTDLDIIRAAQDANIHDFITRLPLQYDTPVGSKASQLSGGQRQRIAIARAIIQNPRLLLLDEATSALDSESEKLIQDALERLLVRRTAVVIAHRLSTIMKSDKIVVIEAGRTVEAGTHAQLVAEKGVYANLVALQNLTA</sequence>
<evidence type="ECO:0000259" key="11">
    <source>
        <dbReference type="PROSITE" id="PS50893"/>
    </source>
</evidence>
<dbReference type="PANTHER" id="PTHR43394:SF27">
    <property type="entry name" value="ATP-DEPENDENT TRANSLOCASE ABCB1-LIKE"/>
    <property type="match status" value="1"/>
</dbReference>
<dbReference type="InterPro" id="IPR036640">
    <property type="entry name" value="ABC1_TM_sf"/>
</dbReference>
<feature type="transmembrane region" description="Helical" evidence="10">
    <location>
        <begin position="829"/>
        <end position="855"/>
    </location>
</feature>
<name>A0A507EBZ4_9FUNG</name>
<dbReference type="PROSITE" id="PS50929">
    <property type="entry name" value="ABC_TM1F"/>
    <property type="match status" value="2"/>
</dbReference>
<keyword evidence="4 10" id="KW-0812">Transmembrane</keyword>
<evidence type="ECO:0000256" key="3">
    <source>
        <dbReference type="ARBA" id="ARBA00022448"/>
    </source>
</evidence>
<dbReference type="PROSITE" id="PS00211">
    <property type="entry name" value="ABC_TRANSPORTER_1"/>
    <property type="match status" value="2"/>
</dbReference>
<comment type="caution">
    <text evidence="13">The sequence shown here is derived from an EMBL/GenBank/DDBJ whole genome shotgun (WGS) entry which is preliminary data.</text>
</comment>
<dbReference type="InterPro" id="IPR039421">
    <property type="entry name" value="Type_1_exporter"/>
</dbReference>
<dbReference type="GO" id="GO:0005524">
    <property type="term" value="F:ATP binding"/>
    <property type="evidence" value="ECO:0007669"/>
    <property type="project" value="UniProtKB-KW"/>
</dbReference>
<dbReference type="Pfam" id="PF00005">
    <property type="entry name" value="ABC_tran"/>
    <property type="match status" value="2"/>
</dbReference>
<protein>
    <submittedName>
        <fullName evidence="13">Uncharacterized protein</fullName>
    </submittedName>
</protein>
<dbReference type="InterPro" id="IPR003593">
    <property type="entry name" value="AAA+_ATPase"/>
</dbReference>
<dbReference type="SUPFAM" id="SSF90123">
    <property type="entry name" value="ABC transporter transmembrane region"/>
    <property type="match status" value="2"/>
</dbReference>
<dbReference type="PROSITE" id="PS50893">
    <property type="entry name" value="ABC_TRANSPORTER_2"/>
    <property type="match status" value="2"/>
</dbReference>
<keyword evidence="14" id="KW-1185">Reference proteome</keyword>
<dbReference type="EMBL" id="QEAQ01000013">
    <property type="protein sequence ID" value="TPX60728.1"/>
    <property type="molecule type" value="Genomic_DNA"/>
</dbReference>
<dbReference type="CDD" id="cd03249">
    <property type="entry name" value="ABC_MTABC3_MDL1_MDL2"/>
    <property type="match status" value="2"/>
</dbReference>
<gene>
    <name evidence="13" type="ORF">PhCBS80983_g01646</name>
</gene>
<dbReference type="GO" id="GO:0090374">
    <property type="term" value="P:oligopeptide export from mitochondrion"/>
    <property type="evidence" value="ECO:0007669"/>
    <property type="project" value="TreeGrafter"/>
</dbReference>
<dbReference type="GO" id="GO:0016887">
    <property type="term" value="F:ATP hydrolysis activity"/>
    <property type="evidence" value="ECO:0007669"/>
    <property type="project" value="InterPro"/>
</dbReference>
<feature type="domain" description="ABC transmembrane type-1" evidence="12">
    <location>
        <begin position="47"/>
        <end position="337"/>
    </location>
</feature>
<dbReference type="CDD" id="cd18578">
    <property type="entry name" value="ABC_6TM_Pgp_ABCB1_D2_like"/>
    <property type="match status" value="1"/>
</dbReference>
<evidence type="ECO:0000313" key="14">
    <source>
        <dbReference type="Proteomes" id="UP000318582"/>
    </source>
</evidence>
<feature type="domain" description="ABC transporter" evidence="11">
    <location>
        <begin position="375"/>
        <end position="615"/>
    </location>
</feature>
<feature type="transmembrane region" description="Helical" evidence="10">
    <location>
        <begin position="95"/>
        <end position="119"/>
    </location>
</feature>
<feature type="domain" description="ABC transporter" evidence="11">
    <location>
        <begin position="1038"/>
        <end position="1287"/>
    </location>
</feature>
<feature type="transmembrane region" description="Helical" evidence="10">
    <location>
        <begin position="714"/>
        <end position="738"/>
    </location>
</feature>
<feature type="transmembrane region" description="Helical" evidence="10">
    <location>
        <begin position="861"/>
        <end position="881"/>
    </location>
</feature>
<reference evidence="13 14" key="1">
    <citation type="journal article" date="2019" name="Sci. Rep.">
        <title>Comparative genomics of chytrid fungi reveal insights into the obligate biotrophic and pathogenic lifestyle of Synchytrium endobioticum.</title>
        <authorList>
            <person name="van de Vossenberg B.T.L.H."/>
            <person name="Warris S."/>
            <person name="Nguyen H.D.T."/>
            <person name="van Gent-Pelzer M.P.E."/>
            <person name="Joly D.L."/>
            <person name="van de Geest H.C."/>
            <person name="Bonants P.J.M."/>
            <person name="Smith D.S."/>
            <person name="Levesque C.A."/>
            <person name="van der Lee T.A.J."/>
        </authorList>
    </citation>
    <scope>NUCLEOTIDE SEQUENCE [LARGE SCALE GENOMIC DNA]</scope>
    <source>
        <strain evidence="13 14">CBS 809.83</strain>
    </source>
</reference>